<gene>
    <name evidence="2" type="ORF">F5Z01DRAFT_456961</name>
</gene>
<feature type="transmembrane region" description="Helical" evidence="1">
    <location>
        <begin position="15"/>
        <end position="36"/>
    </location>
</feature>
<organism evidence="2 3">
    <name type="scientific">Emericellopsis atlantica</name>
    <dbReference type="NCBI Taxonomy" id="2614577"/>
    <lineage>
        <taxon>Eukaryota</taxon>
        <taxon>Fungi</taxon>
        <taxon>Dikarya</taxon>
        <taxon>Ascomycota</taxon>
        <taxon>Pezizomycotina</taxon>
        <taxon>Sordariomycetes</taxon>
        <taxon>Hypocreomycetidae</taxon>
        <taxon>Hypocreales</taxon>
        <taxon>Bionectriaceae</taxon>
        <taxon>Emericellopsis</taxon>
    </lineage>
</organism>
<keyword evidence="1" id="KW-0812">Transmembrane</keyword>
<evidence type="ECO:0000313" key="3">
    <source>
        <dbReference type="Proteomes" id="UP000887229"/>
    </source>
</evidence>
<dbReference type="EMBL" id="MU251246">
    <property type="protein sequence ID" value="KAG9257190.1"/>
    <property type="molecule type" value="Genomic_DNA"/>
</dbReference>
<evidence type="ECO:0000313" key="2">
    <source>
        <dbReference type="EMBL" id="KAG9257190.1"/>
    </source>
</evidence>
<feature type="transmembrane region" description="Helical" evidence="1">
    <location>
        <begin position="90"/>
        <end position="108"/>
    </location>
</feature>
<protein>
    <submittedName>
        <fullName evidence="2">Uncharacterized protein</fullName>
    </submittedName>
</protein>
<feature type="transmembrane region" description="Helical" evidence="1">
    <location>
        <begin position="48"/>
        <end position="69"/>
    </location>
</feature>
<keyword evidence="1" id="KW-0472">Membrane</keyword>
<sequence length="145" mass="16230">MKLHSRMTSCTQKTFVPSLFGLFGLAALTAAIWPYFRLPADPRSARAYHTRLQAALWLIPSAFWLYSAYTMRPGAQICHNGRMMDRDKPGLYDAIAFGLLCAYWTWLARLRSSWGVGRRVDVLGAVLGSSVVSLLLLTLDANITF</sequence>
<keyword evidence="1" id="KW-1133">Transmembrane helix</keyword>
<name>A0A9P8CSG6_9HYPO</name>
<dbReference type="RefSeq" id="XP_046121114.1">
    <property type="nucleotide sequence ID" value="XM_046259879.1"/>
</dbReference>
<evidence type="ECO:0000256" key="1">
    <source>
        <dbReference type="SAM" id="Phobius"/>
    </source>
</evidence>
<accession>A0A9P8CSG6</accession>
<dbReference type="AlphaFoldDB" id="A0A9P8CSG6"/>
<proteinExistence type="predicted"/>
<dbReference type="GeneID" id="70290782"/>
<reference evidence="2" key="1">
    <citation type="journal article" date="2021" name="IMA Fungus">
        <title>Genomic characterization of three marine fungi, including Emericellopsis atlantica sp. nov. with signatures of a generalist lifestyle and marine biomass degradation.</title>
        <authorList>
            <person name="Hagestad O.C."/>
            <person name="Hou L."/>
            <person name="Andersen J.H."/>
            <person name="Hansen E.H."/>
            <person name="Altermark B."/>
            <person name="Li C."/>
            <person name="Kuhnert E."/>
            <person name="Cox R.J."/>
            <person name="Crous P.W."/>
            <person name="Spatafora J.W."/>
            <person name="Lail K."/>
            <person name="Amirebrahimi M."/>
            <person name="Lipzen A."/>
            <person name="Pangilinan J."/>
            <person name="Andreopoulos W."/>
            <person name="Hayes R.D."/>
            <person name="Ng V."/>
            <person name="Grigoriev I.V."/>
            <person name="Jackson S.A."/>
            <person name="Sutton T.D.S."/>
            <person name="Dobson A.D.W."/>
            <person name="Rama T."/>
        </authorList>
    </citation>
    <scope>NUCLEOTIDE SEQUENCE</scope>
    <source>
        <strain evidence="2">TS7</strain>
    </source>
</reference>
<dbReference type="Proteomes" id="UP000887229">
    <property type="component" value="Unassembled WGS sequence"/>
</dbReference>
<comment type="caution">
    <text evidence="2">The sequence shown here is derived from an EMBL/GenBank/DDBJ whole genome shotgun (WGS) entry which is preliminary data.</text>
</comment>
<feature type="transmembrane region" description="Helical" evidence="1">
    <location>
        <begin position="120"/>
        <end position="139"/>
    </location>
</feature>
<keyword evidence="3" id="KW-1185">Reference proteome</keyword>